<keyword evidence="3" id="KW-1185">Reference proteome</keyword>
<dbReference type="OrthoDB" id="1880037at2759"/>
<dbReference type="STRING" id="157652.A0A371GH87"/>
<dbReference type="InterPro" id="IPR040340">
    <property type="entry name" value="CEST/Y3IP1"/>
</dbReference>
<dbReference type="GO" id="GO:0048564">
    <property type="term" value="P:photosystem I assembly"/>
    <property type="evidence" value="ECO:0007669"/>
    <property type="project" value="InterPro"/>
</dbReference>
<feature type="non-terminal residue" evidence="2">
    <location>
        <position position="1"/>
    </location>
</feature>
<name>A0A371GH87_MUCPR</name>
<feature type="compositionally biased region" description="Polar residues" evidence="1">
    <location>
        <begin position="69"/>
        <end position="79"/>
    </location>
</feature>
<dbReference type="GO" id="GO:0009535">
    <property type="term" value="C:chloroplast thylakoid membrane"/>
    <property type="evidence" value="ECO:0007669"/>
    <property type="project" value="InterPro"/>
</dbReference>
<gene>
    <name evidence="2" type="ORF">CR513_28551</name>
</gene>
<feature type="compositionally biased region" description="Low complexity" evidence="1">
    <location>
        <begin position="292"/>
        <end position="301"/>
    </location>
</feature>
<sequence>MEEHRISNMESLQNEKQIVVDPLSLKASPTKPGYLDTTTMLPTIIKTPSAIILHPPPLQPPKLKFLSMSLPNSANSSPRFASPLSKKKPKGESPESQCQASDLTQKLQHLLQEVHLRKSKSCGKASDEFDNWLDKLSALEHDKWHHDNFSKTEDVKESPKSVKLKHMKTTHDGFKCSALCLFLPGFGGKVKPVKTKKEESEKGGVMSRTVSLENFECGSWASAAMFNEIEGDSTNCYFDLPMELIKCSGSEVNSPVASSFVFERDLKGILKNGSSRASVRKSDASPRHVRFSTSSSASHPASPISCISPRLRKAREDFNNFLAAAQTLPFKQNFKTASPPQIPQPQISNKVILWGKEDKDSTFEH</sequence>
<dbReference type="PANTHER" id="PTHR33672">
    <property type="entry name" value="YCF3-INTERACTING PROTEIN 1, CHLOROPLASTIC"/>
    <property type="match status" value="1"/>
</dbReference>
<evidence type="ECO:0000313" key="2">
    <source>
        <dbReference type="EMBL" id="RDX89693.1"/>
    </source>
</evidence>
<dbReference type="GO" id="GO:0080183">
    <property type="term" value="P:response to photooxidative stress"/>
    <property type="evidence" value="ECO:0007669"/>
    <property type="project" value="InterPro"/>
</dbReference>
<comment type="caution">
    <text evidence="2">The sequence shown here is derived from an EMBL/GenBank/DDBJ whole genome shotgun (WGS) entry which is preliminary data.</text>
</comment>
<dbReference type="EMBL" id="QJKJ01005604">
    <property type="protein sequence ID" value="RDX89693.1"/>
    <property type="molecule type" value="Genomic_DNA"/>
</dbReference>
<dbReference type="AlphaFoldDB" id="A0A371GH87"/>
<evidence type="ECO:0000256" key="1">
    <source>
        <dbReference type="SAM" id="MobiDB-lite"/>
    </source>
</evidence>
<accession>A0A371GH87</accession>
<proteinExistence type="predicted"/>
<reference evidence="2" key="1">
    <citation type="submission" date="2018-05" db="EMBL/GenBank/DDBJ databases">
        <title>Draft genome of Mucuna pruriens seed.</title>
        <authorList>
            <person name="Nnadi N.E."/>
            <person name="Vos R."/>
            <person name="Hasami M.H."/>
            <person name="Devisetty U.K."/>
            <person name="Aguiy J.C."/>
        </authorList>
    </citation>
    <scope>NUCLEOTIDE SEQUENCE [LARGE SCALE GENOMIC DNA]</scope>
    <source>
        <strain evidence="2">JCA_2017</strain>
    </source>
</reference>
<dbReference type="PANTHER" id="PTHR33672:SF24">
    <property type="entry name" value="OS01G0798600 PROTEIN"/>
    <property type="match status" value="1"/>
</dbReference>
<evidence type="ECO:0000313" key="3">
    <source>
        <dbReference type="Proteomes" id="UP000257109"/>
    </source>
</evidence>
<organism evidence="2 3">
    <name type="scientific">Mucuna pruriens</name>
    <name type="common">Velvet bean</name>
    <name type="synonym">Dolichos pruriens</name>
    <dbReference type="NCBI Taxonomy" id="157652"/>
    <lineage>
        <taxon>Eukaryota</taxon>
        <taxon>Viridiplantae</taxon>
        <taxon>Streptophyta</taxon>
        <taxon>Embryophyta</taxon>
        <taxon>Tracheophyta</taxon>
        <taxon>Spermatophyta</taxon>
        <taxon>Magnoliopsida</taxon>
        <taxon>eudicotyledons</taxon>
        <taxon>Gunneridae</taxon>
        <taxon>Pentapetalae</taxon>
        <taxon>rosids</taxon>
        <taxon>fabids</taxon>
        <taxon>Fabales</taxon>
        <taxon>Fabaceae</taxon>
        <taxon>Papilionoideae</taxon>
        <taxon>50 kb inversion clade</taxon>
        <taxon>NPAAA clade</taxon>
        <taxon>indigoferoid/millettioid clade</taxon>
        <taxon>Phaseoleae</taxon>
        <taxon>Mucuna</taxon>
    </lineage>
</organism>
<dbReference type="Proteomes" id="UP000257109">
    <property type="component" value="Unassembled WGS sequence"/>
</dbReference>
<feature type="region of interest" description="Disordered" evidence="1">
    <location>
        <begin position="64"/>
        <end position="98"/>
    </location>
</feature>
<protein>
    <submittedName>
        <fullName evidence="2">Uncharacterized protein</fullName>
    </submittedName>
</protein>
<feature type="region of interest" description="Disordered" evidence="1">
    <location>
        <begin position="275"/>
        <end position="301"/>
    </location>
</feature>